<sequence length="234" mass="26372">MPSGVLWVASRIKQAGLTPEKFCAWYENIHIREVTALSGIPRAARYESVKPSPTPGALSDDALWLTVYEMPDINFRETKEFRSLDGQSEPEKELLETVFKQAGFDTRFYECYFGRRIPDTTTSSGSGSLIIPAALTPAAGTDAGFDAWYREEHLSLIGTCPGYRRTRCFKVINATVLDEFERIEPQVSTWLVIREFDGEKLPMVDLEKADETEWGRKIIAGLQMAEGRVHLAEN</sequence>
<dbReference type="Proteomes" id="UP000250140">
    <property type="component" value="Unassembled WGS sequence"/>
</dbReference>
<proteinExistence type="predicted"/>
<evidence type="ECO:0000313" key="1">
    <source>
        <dbReference type="EMBL" id="OCL11324.1"/>
    </source>
</evidence>
<accession>A0A8E2JVN8</accession>
<reference evidence="1 2" key="1">
    <citation type="journal article" date="2016" name="Nat. Commun.">
        <title>Ectomycorrhizal ecology is imprinted in the genome of the dominant symbiotic fungus Cenococcum geophilum.</title>
        <authorList>
            <consortium name="DOE Joint Genome Institute"/>
            <person name="Peter M."/>
            <person name="Kohler A."/>
            <person name="Ohm R.A."/>
            <person name="Kuo A."/>
            <person name="Krutzmann J."/>
            <person name="Morin E."/>
            <person name="Arend M."/>
            <person name="Barry K.W."/>
            <person name="Binder M."/>
            <person name="Choi C."/>
            <person name="Clum A."/>
            <person name="Copeland A."/>
            <person name="Grisel N."/>
            <person name="Haridas S."/>
            <person name="Kipfer T."/>
            <person name="LaButti K."/>
            <person name="Lindquist E."/>
            <person name="Lipzen A."/>
            <person name="Maire R."/>
            <person name="Meier B."/>
            <person name="Mihaltcheva S."/>
            <person name="Molinier V."/>
            <person name="Murat C."/>
            <person name="Poggeler S."/>
            <person name="Quandt C.A."/>
            <person name="Sperisen C."/>
            <person name="Tritt A."/>
            <person name="Tisserant E."/>
            <person name="Crous P.W."/>
            <person name="Henrissat B."/>
            <person name="Nehls U."/>
            <person name="Egli S."/>
            <person name="Spatafora J.W."/>
            <person name="Grigoriev I.V."/>
            <person name="Martin F.M."/>
        </authorList>
    </citation>
    <scope>NUCLEOTIDE SEQUENCE [LARGE SCALE GENOMIC DNA]</scope>
    <source>
        <strain evidence="1 2">CBS 207.34</strain>
    </source>
</reference>
<keyword evidence="2" id="KW-1185">Reference proteome</keyword>
<evidence type="ECO:0000313" key="2">
    <source>
        <dbReference type="Proteomes" id="UP000250140"/>
    </source>
</evidence>
<dbReference type="AlphaFoldDB" id="A0A8E2JVN8"/>
<dbReference type="EMBL" id="KV749065">
    <property type="protein sequence ID" value="OCL11324.1"/>
    <property type="molecule type" value="Genomic_DNA"/>
</dbReference>
<protein>
    <recommendedName>
        <fullName evidence="3">EthD domain-containing protein</fullName>
    </recommendedName>
</protein>
<evidence type="ECO:0008006" key="3">
    <source>
        <dbReference type="Google" id="ProtNLM"/>
    </source>
</evidence>
<organism evidence="1 2">
    <name type="scientific">Glonium stellatum</name>
    <dbReference type="NCBI Taxonomy" id="574774"/>
    <lineage>
        <taxon>Eukaryota</taxon>
        <taxon>Fungi</taxon>
        <taxon>Dikarya</taxon>
        <taxon>Ascomycota</taxon>
        <taxon>Pezizomycotina</taxon>
        <taxon>Dothideomycetes</taxon>
        <taxon>Pleosporomycetidae</taxon>
        <taxon>Gloniales</taxon>
        <taxon>Gloniaceae</taxon>
        <taxon>Glonium</taxon>
    </lineage>
</organism>
<name>A0A8E2JVN8_9PEZI</name>
<gene>
    <name evidence="1" type="ORF">AOQ84DRAFT_229528</name>
</gene>
<dbReference type="OrthoDB" id="2851338at2759"/>